<evidence type="ECO:0000313" key="11">
    <source>
        <dbReference type="EMBL" id="WGW05461.1"/>
    </source>
</evidence>
<comment type="subcellular location">
    <subcellularLocation>
        <location evidence="1 9">Cell membrane</location>
        <topology evidence="1 9">Multi-pass membrane protein</topology>
    </subcellularLocation>
</comment>
<dbReference type="HAMAP" id="MF_01148">
    <property type="entry name" value="Lnt"/>
    <property type="match status" value="1"/>
</dbReference>
<proteinExistence type="inferred from homology"/>
<dbReference type="Proteomes" id="UP001241605">
    <property type="component" value="Chromosome"/>
</dbReference>
<evidence type="ECO:0000259" key="10">
    <source>
        <dbReference type="PROSITE" id="PS50263"/>
    </source>
</evidence>
<dbReference type="InterPro" id="IPR045378">
    <property type="entry name" value="LNT_N"/>
</dbReference>
<dbReference type="Pfam" id="PF00795">
    <property type="entry name" value="CN_hydrolase"/>
    <property type="match status" value="1"/>
</dbReference>
<dbReference type="SUPFAM" id="SSF56317">
    <property type="entry name" value="Carbon-nitrogen hydrolase"/>
    <property type="match status" value="1"/>
</dbReference>
<dbReference type="RefSeq" id="WP_282302085.1">
    <property type="nucleotide sequence ID" value="NZ_CP124616.1"/>
</dbReference>
<evidence type="ECO:0000256" key="7">
    <source>
        <dbReference type="ARBA" id="ARBA00023136"/>
    </source>
</evidence>
<dbReference type="PANTHER" id="PTHR38686">
    <property type="entry name" value="APOLIPOPROTEIN N-ACYLTRANSFERASE"/>
    <property type="match status" value="1"/>
</dbReference>
<dbReference type="EC" id="2.3.1.269" evidence="9"/>
<feature type="transmembrane region" description="Helical" evidence="9">
    <location>
        <begin position="20"/>
        <end position="53"/>
    </location>
</feature>
<evidence type="ECO:0000256" key="9">
    <source>
        <dbReference type="HAMAP-Rule" id="MF_01148"/>
    </source>
</evidence>
<evidence type="ECO:0000256" key="1">
    <source>
        <dbReference type="ARBA" id="ARBA00004651"/>
    </source>
</evidence>
<dbReference type="Pfam" id="PF20154">
    <property type="entry name" value="LNT_N"/>
    <property type="match status" value="1"/>
</dbReference>
<feature type="transmembrane region" description="Helical" evidence="9">
    <location>
        <begin position="60"/>
        <end position="81"/>
    </location>
</feature>
<dbReference type="InterPro" id="IPR036526">
    <property type="entry name" value="C-N_Hydrolase_sf"/>
</dbReference>
<evidence type="ECO:0000256" key="6">
    <source>
        <dbReference type="ARBA" id="ARBA00022989"/>
    </source>
</evidence>
<organism evidence="11 12">
    <name type="scientific">Tropicibacter oceani</name>
    <dbReference type="NCBI Taxonomy" id="3058420"/>
    <lineage>
        <taxon>Bacteria</taxon>
        <taxon>Pseudomonadati</taxon>
        <taxon>Pseudomonadota</taxon>
        <taxon>Alphaproteobacteria</taxon>
        <taxon>Rhodobacterales</taxon>
        <taxon>Roseobacteraceae</taxon>
        <taxon>Tropicibacter</taxon>
    </lineage>
</organism>
<dbReference type="NCBIfam" id="TIGR00546">
    <property type="entry name" value="lnt"/>
    <property type="match status" value="1"/>
</dbReference>
<comment type="pathway">
    <text evidence="9">Protein modification; lipoprotein biosynthesis (N-acyl transfer).</text>
</comment>
<keyword evidence="4 9" id="KW-0808">Transferase</keyword>
<keyword evidence="7 9" id="KW-0472">Membrane</keyword>
<feature type="transmembrane region" description="Helical" evidence="9">
    <location>
        <begin position="161"/>
        <end position="181"/>
    </location>
</feature>
<feature type="transmembrane region" description="Helical" evidence="9">
    <location>
        <begin position="193"/>
        <end position="213"/>
    </location>
</feature>
<dbReference type="CDD" id="cd07571">
    <property type="entry name" value="ALP_N-acyl_transferase"/>
    <property type="match status" value="1"/>
</dbReference>
<gene>
    <name evidence="9 11" type="primary">lnt</name>
    <name evidence="11" type="ORF">QF118_07910</name>
</gene>
<dbReference type="EMBL" id="CP124616">
    <property type="protein sequence ID" value="WGW05461.1"/>
    <property type="molecule type" value="Genomic_DNA"/>
</dbReference>
<evidence type="ECO:0000313" key="12">
    <source>
        <dbReference type="Proteomes" id="UP001241605"/>
    </source>
</evidence>
<feature type="transmembrane region" description="Helical" evidence="9">
    <location>
        <begin position="129"/>
        <end position="155"/>
    </location>
</feature>
<keyword evidence="5 9" id="KW-0812">Transmembrane</keyword>
<evidence type="ECO:0000256" key="2">
    <source>
        <dbReference type="ARBA" id="ARBA00010065"/>
    </source>
</evidence>
<reference evidence="11 12" key="1">
    <citation type="submission" date="2023-05" db="EMBL/GenBank/DDBJ databases">
        <title>YMD87, complete Genome.</title>
        <authorList>
            <person name="Zhang J."/>
            <person name="Xu X."/>
        </authorList>
    </citation>
    <scope>NUCLEOTIDE SEQUENCE [LARGE SCALE GENOMIC DNA]</scope>
    <source>
        <strain evidence="11 12">YMD87</strain>
    </source>
</reference>
<evidence type="ECO:0000256" key="4">
    <source>
        <dbReference type="ARBA" id="ARBA00022679"/>
    </source>
</evidence>
<evidence type="ECO:0000256" key="5">
    <source>
        <dbReference type="ARBA" id="ARBA00022692"/>
    </source>
</evidence>
<dbReference type="InterPro" id="IPR003010">
    <property type="entry name" value="C-N_Hydrolase"/>
</dbReference>
<accession>A0ABY8QN62</accession>
<keyword evidence="6 9" id="KW-1133">Transmembrane helix</keyword>
<feature type="transmembrane region" description="Helical" evidence="9">
    <location>
        <begin position="485"/>
        <end position="501"/>
    </location>
</feature>
<dbReference type="InterPro" id="IPR004563">
    <property type="entry name" value="Apolipo_AcylTrfase"/>
</dbReference>
<comment type="catalytic activity">
    <reaction evidence="9">
        <text>N-terminal S-1,2-diacyl-sn-glyceryl-L-cysteinyl-[lipoprotein] + a glycerophospholipid = N-acyl-S-1,2-diacyl-sn-glyceryl-L-cysteinyl-[lipoprotein] + a 2-acyl-sn-glycero-3-phospholipid + H(+)</text>
        <dbReference type="Rhea" id="RHEA:48228"/>
        <dbReference type="Rhea" id="RHEA-COMP:14681"/>
        <dbReference type="Rhea" id="RHEA-COMP:14684"/>
        <dbReference type="ChEBI" id="CHEBI:15378"/>
        <dbReference type="ChEBI" id="CHEBI:136912"/>
        <dbReference type="ChEBI" id="CHEBI:140656"/>
        <dbReference type="ChEBI" id="CHEBI:140657"/>
        <dbReference type="ChEBI" id="CHEBI:140660"/>
        <dbReference type="EC" id="2.3.1.269"/>
    </reaction>
</comment>
<dbReference type="PROSITE" id="PS50263">
    <property type="entry name" value="CN_HYDROLASE"/>
    <property type="match status" value="1"/>
</dbReference>
<evidence type="ECO:0000256" key="3">
    <source>
        <dbReference type="ARBA" id="ARBA00022475"/>
    </source>
</evidence>
<keyword evidence="8 9" id="KW-0012">Acyltransferase</keyword>
<keyword evidence="3 9" id="KW-1003">Cell membrane</keyword>
<dbReference type="PANTHER" id="PTHR38686:SF1">
    <property type="entry name" value="APOLIPOPROTEIN N-ACYLTRANSFERASE"/>
    <property type="match status" value="1"/>
</dbReference>
<name>A0ABY8QN62_9RHOB</name>
<comment type="function">
    <text evidence="9">Catalyzes the phospholipid dependent N-acylation of the N-terminal cysteine of apolipoprotein, the last step in lipoprotein maturation.</text>
</comment>
<keyword evidence="12" id="KW-1185">Reference proteome</keyword>
<evidence type="ECO:0000256" key="8">
    <source>
        <dbReference type="ARBA" id="ARBA00023315"/>
    </source>
</evidence>
<dbReference type="Gene3D" id="3.60.110.10">
    <property type="entry name" value="Carbon-nitrogen hydrolase"/>
    <property type="match status" value="1"/>
</dbReference>
<feature type="transmembrane region" description="Helical" evidence="9">
    <location>
        <begin position="93"/>
        <end position="117"/>
    </location>
</feature>
<protein>
    <recommendedName>
        <fullName evidence="9">Apolipoprotein N-acyltransferase</fullName>
        <shortName evidence="9">ALP N-acyltransferase</shortName>
        <ecNumber evidence="9">2.3.1.269</ecNumber>
    </recommendedName>
</protein>
<comment type="similarity">
    <text evidence="2 9">Belongs to the CN hydrolase family. Apolipoprotein N-acyltransferase subfamily.</text>
</comment>
<feature type="domain" description="CN hydrolase" evidence="10">
    <location>
        <begin position="228"/>
        <end position="472"/>
    </location>
</feature>
<sequence length="507" mass="54017">MTVWAAGPSRPLPRWARLPLAIGFGMVIGLGAAPFDLWYVALLGYVGAFWLFLNAPRGIHAVGTGWAVGFGYFGLSLGWIVEPFMVDAAETGWMAPFGLLGLAGGLALFWALAFWLAGHARRAPLATLVLAWSAAELARAYVFTGFPWGLVGYLWAPSAGIQWVSVIGPHGLTLVTLALTAHAARVLRAPSRLGAAALVAALIAVLGGGALLMPPEQDLSKRPIVRLIQPNAAQHEKWNPDLVPIFFNRQLTYTAAPTETPDAPRPALVVWPETSVPGLLHRSGDMLAMISEAAQGSPVALGIQRYEGGGYFNSLAVLDGYGDVAQVYDKHHLVPFGEYMPAAGVFKRWNIAGLAARAEGGYSPGPGPALINLGPLGLALPLICYEAVFPQDVHRAPQRPDLLLQITNDAWFGQWSGPYQHLRQARIRAIEQGLPMARAANTGVSAMIDGGGRITAELGLGVAGYLDAPLPAPARITIYSRTGDLPALVLLFLASLALFLLRNRNAH</sequence>